<reference evidence="2 3" key="1">
    <citation type="submission" date="2015-02" db="EMBL/GenBank/DDBJ databases">
        <title>Whole genome shotgun sequencing of cultured foodborne pathogen.</title>
        <authorList>
            <person name="Timme R."/>
            <person name="Allard M.W."/>
            <person name="Strain E."/>
            <person name="Evans P.S."/>
            <person name="Brown E."/>
        </authorList>
    </citation>
    <scope>NUCLEOTIDE SEQUENCE [LARGE SCALE GENOMIC DNA]</scope>
    <source>
        <strain evidence="2 3">GCSL-TSO-24</strain>
    </source>
</reference>
<dbReference type="PATRIC" id="fig|582.24.peg.1515"/>
<dbReference type="InterPro" id="IPR057271">
    <property type="entry name" value="YagK_YfjJ_C"/>
</dbReference>
<dbReference type="Proteomes" id="UP000032582">
    <property type="component" value="Unassembled WGS sequence"/>
</dbReference>
<accession>A0A0D8LCV1</accession>
<feature type="domain" description="YagK/YfjJ C-terminal" evidence="1">
    <location>
        <begin position="25"/>
        <end position="194"/>
    </location>
</feature>
<sequence>MRFNMYSYNAEYRRLFEGVIDSAVTAFPRTLALRIDLRYPPDYVYDRSNREITRFIESLKARLCTDTDRKAQRWGRRLSHRLRYIWVREFGGVRHRKHYHLVLLLNKDIYHTAGRFNGEDSLAGMIQQAWCSALGLRTERYACLVHFPEKGAMYLCYHSPDYTAQRALLVMRLDYLAKDHTKDYHDGYRSVGTSR</sequence>
<dbReference type="EMBL" id="JZSH01000035">
    <property type="protein sequence ID" value="KJF78593.1"/>
    <property type="molecule type" value="Genomic_DNA"/>
</dbReference>
<dbReference type="Pfam" id="PF11726">
    <property type="entry name" value="YagK_YfjJ_C"/>
    <property type="match status" value="1"/>
</dbReference>
<gene>
    <name evidence="2" type="ORF">UA45_04975</name>
</gene>
<comment type="caution">
    <text evidence="2">The sequence shown here is derived from an EMBL/GenBank/DDBJ whole genome shotgun (WGS) entry which is preliminary data.</text>
</comment>
<evidence type="ECO:0000313" key="3">
    <source>
        <dbReference type="Proteomes" id="UP000032582"/>
    </source>
</evidence>
<evidence type="ECO:0000259" key="1">
    <source>
        <dbReference type="Pfam" id="PF11726"/>
    </source>
</evidence>
<organism evidence="2 3">
    <name type="scientific">Morganella morganii</name>
    <name type="common">Proteus morganii</name>
    <dbReference type="NCBI Taxonomy" id="582"/>
    <lineage>
        <taxon>Bacteria</taxon>
        <taxon>Pseudomonadati</taxon>
        <taxon>Pseudomonadota</taxon>
        <taxon>Gammaproteobacteria</taxon>
        <taxon>Enterobacterales</taxon>
        <taxon>Morganellaceae</taxon>
        <taxon>Morganella</taxon>
    </lineage>
</organism>
<dbReference type="AlphaFoldDB" id="A0A0D8LCV1"/>
<evidence type="ECO:0000313" key="2">
    <source>
        <dbReference type="EMBL" id="KJF78593.1"/>
    </source>
</evidence>
<protein>
    <recommendedName>
        <fullName evidence="1">YagK/YfjJ C-terminal domain-containing protein</fullName>
    </recommendedName>
</protein>
<proteinExistence type="predicted"/>
<name>A0A0D8LCV1_MORMO</name>